<name>A0A833T8W2_PHYIN</name>
<dbReference type="Proteomes" id="UP000602510">
    <property type="component" value="Unassembled WGS sequence"/>
</dbReference>
<evidence type="ECO:0000256" key="3">
    <source>
        <dbReference type="ARBA" id="ARBA00022525"/>
    </source>
</evidence>
<keyword evidence="3 5" id="KW-0964">Secreted</keyword>
<protein>
    <recommendedName>
        <fullName evidence="5">RxLR effector protein</fullName>
    </recommendedName>
</protein>
<evidence type="ECO:0000256" key="4">
    <source>
        <dbReference type="ARBA" id="ARBA00022729"/>
    </source>
</evidence>
<accession>A0A833T8W2</accession>
<evidence type="ECO:0000313" key="6">
    <source>
        <dbReference type="EMBL" id="KAF4039295.1"/>
    </source>
</evidence>
<keyword evidence="8" id="KW-1185">Reference proteome</keyword>
<dbReference type="AlphaFoldDB" id="A0A833T8W2"/>
<evidence type="ECO:0000313" key="8">
    <source>
        <dbReference type="Proteomes" id="UP000602510"/>
    </source>
</evidence>
<comment type="caution">
    <text evidence="6">The sequence shown here is derived from an EMBL/GenBank/DDBJ whole genome shotgun (WGS) entry which is preliminary data.</text>
</comment>
<evidence type="ECO:0000313" key="7">
    <source>
        <dbReference type="EMBL" id="KAF4127765.1"/>
    </source>
</evidence>
<gene>
    <name evidence="6" type="ORF">GN244_ATG08541</name>
    <name evidence="7" type="ORF">GN958_ATG22996</name>
</gene>
<reference evidence="6" key="1">
    <citation type="submission" date="2020-04" db="EMBL/GenBank/DDBJ databases">
        <title>Hybrid Assembly of Korean Phytophthora infestans isolates.</title>
        <authorList>
            <person name="Prokchorchik M."/>
            <person name="Lee Y."/>
            <person name="Seo J."/>
            <person name="Cho J.-H."/>
            <person name="Park Y.-E."/>
            <person name="Jang D.-C."/>
            <person name="Im J.-S."/>
            <person name="Choi J.-G."/>
            <person name="Park H.-J."/>
            <person name="Lee G.-B."/>
            <person name="Lee Y.-G."/>
            <person name="Hong S.-Y."/>
            <person name="Cho K."/>
            <person name="Sohn K.H."/>
        </authorList>
    </citation>
    <scope>NUCLEOTIDE SEQUENCE</scope>
    <source>
        <strain evidence="6">KR_1_A1</strain>
        <strain evidence="7">KR_2_A2</strain>
    </source>
</reference>
<comment type="domain">
    <text evidence="5">The RxLR-dEER motif acts to carry the protein into the host cell cytoplasm through binding to cell surface phosphatidylinositol-3-phosphate.</text>
</comment>
<comment type="subcellular location">
    <subcellularLocation>
        <location evidence="1 5">Secreted</location>
    </subcellularLocation>
</comment>
<keyword evidence="4 5" id="KW-0732">Signal</keyword>
<dbReference type="Proteomes" id="UP000704712">
    <property type="component" value="Unassembled WGS sequence"/>
</dbReference>
<feature type="signal peptide" evidence="5">
    <location>
        <begin position="1"/>
        <end position="21"/>
    </location>
</feature>
<sequence length="138" mass="15770">MRLSRILLVAFAMAWLESGNAVSDRSEVIPSRTIGRAIRFSASIEGITHRVHDEERGLFDFFKRRPFTTNMKAAYLYNAKVYDDILAKSGYLSAFGAWKQMKYSEKQISRAMKKLGKNPGEIETVLATFRKMAKVKLK</sequence>
<dbReference type="EMBL" id="JAACNO010003221">
    <property type="protein sequence ID" value="KAF4127765.1"/>
    <property type="molecule type" value="Genomic_DNA"/>
</dbReference>
<dbReference type="InterPro" id="IPR031825">
    <property type="entry name" value="RXLR"/>
</dbReference>
<dbReference type="EMBL" id="WSZM01000177">
    <property type="protein sequence ID" value="KAF4039295.1"/>
    <property type="molecule type" value="Genomic_DNA"/>
</dbReference>
<feature type="chain" id="PRO_5044948261" description="RxLR effector protein" evidence="5">
    <location>
        <begin position="22"/>
        <end position="138"/>
    </location>
</feature>
<proteinExistence type="inferred from homology"/>
<dbReference type="OMA" id="GITHRVH"/>
<comment type="function">
    <text evidence="5">Effector that suppresses plant defense responses during pathogen infection.</text>
</comment>
<evidence type="ECO:0000256" key="2">
    <source>
        <dbReference type="ARBA" id="ARBA00010400"/>
    </source>
</evidence>
<comment type="similarity">
    <text evidence="2 5">Belongs to the RxLR effector family.</text>
</comment>
<evidence type="ECO:0000256" key="1">
    <source>
        <dbReference type="ARBA" id="ARBA00004613"/>
    </source>
</evidence>
<organism evidence="6 8">
    <name type="scientific">Phytophthora infestans</name>
    <name type="common">Potato late blight agent</name>
    <name type="synonym">Botrytis infestans</name>
    <dbReference type="NCBI Taxonomy" id="4787"/>
    <lineage>
        <taxon>Eukaryota</taxon>
        <taxon>Sar</taxon>
        <taxon>Stramenopiles</taxon>
        <taxon>Oomycota</taxon>
        <taxon>Peronosporomycetes</taxon>
        <taxon>Peronosporales</taxon>
        <taxon>Peronosporaceae</taxon>
        <taxon>Phytophthora</taxon>
    </lineage>
</organism>
<dbReference type="Pfam" id="PF16810">
    <property type="entry name" value="RXLR"/>
    <property type="match status" value="1"/>
</dbReference>
<evidence type="ECO:0000256" key="5">
    <source>
        <dbReference type="RuleBase" id="RU367124"/>
    </source>
</evidence>